<evidence type="ECO:0000259" key="2">
    <source>
        <dbReference type="Pfam" id="PF08759"/>
    </source>
</evidence>
<evidence type="ECO:0000313" key="4">
    <source>
        <dbReference type="Proteomes" id="UP000809081"/>
    </source>
</evidence>
<dbReference type="PANTHER" id="PTHR43685">
    <property type="entry name" value="GLYCOSYLTRANSFERASE"/>
    <property type="match status" value="1"/>
</dbReference>
<dbReference type="InterPro" id="IPR029044">
    <property type="entry name" value="Nucleotide-diphossugar_trans"/>
</dbReference>
<name>A0ABS2PLW2_9STRE</name>
<gene>
    <name evidence="3" type="ORF">JOC31_001244</name>
</gene>
<proteinExistence type="predicted"/>
<organism evidence="3 4">
    <name type="scientific">Streptococcus saliviloxodontae</name>
    <dbReference type="NCBI Taxonomy" id="1349416"/>
    <lineage>
        <taxon>Bacteria</taxon>
        <taxon>Bacillati</taxon>
        <taxon>Bacillota</taxon>
        <taxon>Bacilli</taxon>
        <taxon>Lactobacillales</taxon>
        <taxon>Streptococcaceae</taxon>
        <taxon>Streptococcus</taxon>
    </lineage>
</organism>
<comment type="caution">
    <text evidence="3">The sequence shown here is derived from an EMBL/GenBank/DDBJ whole genome shotgun (WGS) entry which is preliminary data.</text>
</comment>
<dbReference type="NCBIfam" id="TIGR03728">
    <property type="entry name" value="glyco_access_1"/>
    <property type="match status" value="1"/>
</dbReference>
<dbReference type="SUPFAM" id="SSF53448">
    <property type="entry name" value="Nucleotide-diphospho-sugar transferases"/>
    <property type="match status" value="1"/>
</dbReference>
<dbReference type="PANTHER" id="PTHR43685:SF2">
    <property type="entry name" value="GLYCOSYLTRANSFERASE 2-LIKE DOMAIN-CONTAINING PROTEIN"/>
    <property type="match status" value="1"/>
</dbReference>
<evidence type="ECO:0000259" key="1">
    <source>
        <dbReference type="Pfam" id="PF00535"/>
    </source>
</evidence>
<feature type="domain" description="Glycosyltransferase 2-like" evidence="1">
    <location>
        <begin position="291"/>
        <end position="418"/>
    </location>
</feature>
<protein>
    <submittedName>
        <fullName evidence="3">Glycosyltransferase family protein</fullName>
    </submittedName>
</protein>
<dbReference type="Pfam" id="PF00535">
    <property type="entry name" value="Glycos_transf_2"/>
    <property type="match status" value="1"/>
</dbReference>
<dbReference type="Gene3D" id="3.90.550.10">
    <property type="entry name" value="Spore Coat Polysaccharide Biosynthesis Protein SpsA, Chain A"/>
    <property type="match status" value="1"/>
</dbReference>
<dbReference type="InterPro" id="IPR050834">
    <property type="entry name" value="Glycosyltransf_2"/>
</dbReference>
<dbReference type="InterPro" id="IPR014869">
    <property type="entry name" value="GT-D"/>
</dbReference>
<dbReference type="RefSeq" id="WP_338058833.1">
    <property type="nucleotide sequence ID" value="NZ_JAFBEI010000023.1"/>
</dbReference>
<dbReference type="Pfam" id="PF08759">
    <property type="entry name" value="GT-D"/>
    <property type="match status" value="1"/>
</dbReference>
<dbReference type="EMBL" id="JAFBEI010000023">
    <property type="protein sequence ID" value="MBM7636423.1"/>
    <property type="molecule type" value="Genomic_DNA"/>
</dbReference>
<reference evidence="3 4" key="1">
    <citation type="submission" date="2021-01" db="EMBL/GenBank/DDBJ databases">
        <title>Genomic Encyclopedia of Type Strains, Phase IV (KMG-IV): sequencing the most valuable type-strain genomes for metagenomic binning, comparative biology and taxonomic classification.</title>
        <authorList>
            <person name="Goeker M."/>
        </authorList>
    </citation>
    <scope>NUCLEOTIDE SEQUENCE [LARGE SCALE GENOMIC DNA]</scope>
    <source>
        <strain evidence="3 4">DSM 27513</strain>
    </source>
</reference>
<accession>A0ABS2PLW2</accession>
<dbReference type="InterPro" id="IPR001173">
    <property type="entry name" value="Glyco_trans_2-like"/>
</dbReference>
<dbReference type="Proteomes" id="UP000809081">
    <property type="component" value="Unassembled WGS sequence"/>
</dbReference>
<evidence type="ECO:0000313" key="3">
    <source>
        <dbReference type="EMBL" id="MBM7636423.1"/>
    </source>
</evidence>
<keyword evidence="4" id="KW-1185">Reference proteome</keyword>
<sequence>MIKKKLSEIKVRPILESLQFINQHHSSVARFGDGEIDLMTGLSIPYQSYDPKLAASLKHILQTPSSPELLVCLPDVFDGLERYNQNARQFWKGHFERYEDFYEENCRSDWYGSTFLSRPYIDLEDKTASAAYFTEIKKLWQDRDILLVEGVTSRSGVGNDLFANATSVSRLICPSRDAFAYYDDILSAIIKHKKDKLVILMLGPTAKVLTYDLSRLGHQAIDLGHIDSEYEWFQMQAPYKVKLGHKHTAEFNEDLDITFVDDDFYNEQILEVIGVESKQVVPKKAASDLISIIVPVYNVRGYLERCLTSISKQTHSHFEVLLVNDGSTDGSAAMCQSFVEQDSRFQLFHQENAGPSAARNLALDHVSGDYITFIDSDDFIEETYLENLLMHLKETGSDIAATSFTSFNEERSSFLFFHNQDNYFQRVYTVQDWLDQEGNMKHNLHLAWVFSPLKLYKAELWDLVRFPVGRLREDDATIYKVYLQANQIAYTNAGPYYYSQRSEGLSRNGMLKDVATMVTNAEERLALMVLLGYDPSKQLESYLGRLRKCQSDALSSGQISLYQELSAKLDLYDRFRRKGE</sequence>
<feature type="domain" description="Glycosyltransferase GT-D fold" evidence="2">
    <location>
        <begin position="28"/>
        <end position="251"/>
    </location>
</feature>
<dbReference type="CDD" id="cd00761">
    <property type="entry name" value="Glyco_tranf_GTA_type"/>
    <property type="match status" value="1"/>
</dbReference>